<dbReference type="PANTHER" id="PTHR43297">
    <property type="entry name" value="OLIGOPEPTIDE TRANSPORT ATP-BINDING PROTEIN APPD"/>
    <property type="match status" value="1"/>
</dbReference>
<keyword evidence="10" id="KW-1185">Reference proteome</keyword>
<feature type="domain" description="ABC transporter" evidence="8">
    <location>
        <begin position="8"/>
        <end position="255"/>
    </location>
</feature>
<dbReference type="FunFam" id="3.40.50.300:FF:000016">
    <property type="entry name" value="Oligopeptide ABC transporter ATP-binding component"/>
    <property type="match status" value="1"/>
</dbReference>
<dbReference type="AlphaFoldDB" id="A0A8J6UKI4"/>
<keyword evidence="4" id="KW-1003">Cell membrane</keyword>
<keyword evidence="6 9" id="KW-0067">ATP-binding</keyword>
<dbReference type="InterPro" id="IPR003593">
    <property type="entry name" value="AAA+_ATPase"/>
</dbReference>
<dbReference type="Gene3D" id="3.40.50.300">
    <property type="entry name" value="P-loop containing nucleotide triphosphate hydrolases"/>
    <property type="match status" value="1"/>
</dbReference>
<dbReference type="InterPro" id="IPR017871">
    <property type="entry name" value="ABC_transporter-like_CS"/>
</dbReference>
<keyword evidence="7" id="KW-0472">Membrane</keyword>
<dbReference type="PROSITE" id="PS50893">
    <property type="entry name" value="ABC_TRANSPORTER_2"/>
    <property type="match status" value="1"/>
</dbReference>
<accession>A0A8J6UKI4</accession>
<dbReference type="SMART" id="SM00382">
    <property type="entry name" value="AAA"/>
    <property type="match status" value="1"/>
</dbReference>
<evidence type="ECO:0000313" key="10">
    <source>
        <dbReference type="Proteomes" id="UP000632828"/>
    </source>
</evidence>
<evidence type="ECO:0000256" key="1">
    <source>
        <dbReference type="ARBA" id="ARBA00004417"/>
    </source>
</evidence>
<proteinExistence type="inferred from homology"/>
<dbReference type="SUPFAM" id="SSF52540">
    <property type="entry name" value="P-loop containing nucleoside triphosphate hydrolases"/>
    <property type="match status" value="1"/>
</dbReference>
<evidence type="ECO:0000256" key="3">
    <source>
        <dbReference type="ARBA" id="ARBA00022448"/>
    </source>
</evidence>
<dbReference type="EMBL" id="JACWUN010000002">
    <property type="protein sequence ID" value="MBD1399467.1"/>
    <property type="molecule type" value="Genomic_DNA"/>
</dbReference>
<dbReference type="GO" id="GO:0016887">
    <property type="term" value="F:ATP hydrolysis activity"/>
    <property type="evidence" value="ECO:0007669"/>
    <property type="project" value="InterPro"/>
</dbReference>
<dbReference type="NCBIfam" id="TIGR01727">
    <property type="entry name" value="oligo_HPY"/>
    <property type="match status" value="1"/>
</dbReference>
<dbReference type="GO" id="GO:0015833">
    <property type="term" value="P:peptide transport"/>
    <property type="evidence" value="ECO:0007669"/>
    <property type="project" value="InterPro"/>
</dbReference>
<dbReference type="InterPro" id="IPR003439">
    <property type="entry name" value="ABC_transporter-like_ATP-bd"/>
</dbReference>
<name>A0A8J6UKI4_9BACT</name>
<keyword evidence="5" id="KW-0547">Nucleotide-binding</keyword>
<comment type="caution">
    <text evidence="9">The sequence shown here is derived from an EMBL/GenBank/DDBJ whole genome shotgun (WGS) entry which is preliminary data.</text>
</comment>
<dbReference type="Pfam" id="PF00005">
    <property type="entry name" value="ABC_tran"/>
    <property type="match status" value="1"/>
</dbReference>
<evidence type="ECO:0000256" key="7">
    <source>
        <dbReference type="ARBA" id="ARBA00023136"/>
    </source>
</evidence>
<dbReference type="PROSITE" id="PS00211">
    <property type="entry name" value="ABC_TRANSPORTER_1"/>
    <property type="match status" value="1"/>
</dbReference>
<evidence type="ECO:0000256" key="2">
    <source>
        <dbReference type="ARBA" id="ARBA00005417"/>
    </source>
</evidence>
<reference evidence="9" key="1">
    <citation type="submission" date="2020-09" db="EMBL/GenBank/DDBJ databases">
        <title>Pelobacter alkaliphilus sp. nov., a novel anaerobic arsenate-reducing bacterium from terrestrial mud volcano.</title>
        <authorList>
            <person name="Khomyakova M.A."/>
            <person name="Merkel A.Y."/>
            <person name="Slobodkin A.I."/>
        </authorList>
    </citation>
    <scope>NUCLEOTIDE SEQUENCE</scope>
    <source>
        <strain evidence="9">M08fum</strain>
    </source>
</reference>
<dbReference type="Pfam" id="PF08352">
    <property type="entry name" value="oligo_HPY"/>
    <property type="match status" value="1"/>
</dbReference>
<dbReference type="PANTHER" id="PTHR43297:SF2">
    <property type="entry name" value="DIPEPTIDE TRANSPORT ATP-BINDING PROTEIN DPPD"/>
    <property type="match status" value="1"/>
</dbReference>
<comment type="subcellular location">
    <subcellularLocation>
        <location evidence="1">Cell inner membrane</location>
        <topology evidence="1">Peripheral membrane protein</topology>
    </subcellularLocation>
</comment>
<dbReference type="GO" id="GO:0005524">
    <property type="term" value="F:ATP binding"/>
    <property type="evidence" value="ECO:0007669"/>
    <property type="project" value="UniProtKB-KW"/>
</dbReference>
<evidence type="ECO:0000259" key="8">
    <source>
        <dbReference type="PROSITE" id="PS50893"/>
    </source>
</evidence>
<dbReference type="RefSeq" id="WP_191153742.1">
    <property type="nucleotide sequence ID" value="NZ_JACWUN010000002.1"/>
</dbReference>
<dbReference type="InterPro" id="IPR027417">
    <property type="entry name" value="P-loop_NTPase"/>
</dbReference>
<dbReference type="Proteomes" id="UP000632828">
    <property type="component" value="Unassembled WGS sequence"/>
</dbReference>
<dbReference type="InterPro" id="IPR013563">
    <property type="entry name" value="Oligopep_ABC_C"/>
</dbReference>
<evidence type="ECO:0000256" key="6">
    <source>
        <dbReference type="ARBA" id="ARBA00022840"/>
    </source>
</evidence>
<gene>
    <name evidence="9" type="ORF">ICT70_02150</name>
</gene>
<evidence type="ECO:0000313" key="9">
    <source>
        <dbReference type="EMBL" id="MBD1399467.1"/>
    </source>
</evidence>
<dbReference type="GO" id="GO:0005886">
    <property type="term" value="C:plasma membrane"/>
    <property type="evidence" value="ECO:0007669"/>
    <property type="project" value="UniProtKB-SubCell"/>
</dbReference>
<evidence type="ECO:0000256" key="5">
    <source>
        <dbReference type="ARBA" id="ARBA00022741"/>
    </source>
</evidence>
<organism evidence="9 10">
    <name type="scientific">Pelovirga terrestris</name>
    <dbReference type="NCBI Taxonomy" id="2771352"/>
    <lineage>
        <taxon>Bacteria</taxon>
        <taxon>Pseudomonadati</taxon>
        <taxon>Thermodesulfobacteriota</taxon>
        <taxon>Desulfuromonadia</taxon>
        <taxon>Geobacterales</taxon>
        <taxon>Geobacteraceae</taxon>
        <taxon>Pelovirga</taxon>
    </lineage>
</organism>
<evidence type="ECO:0000256" key="4">
    <source>
        <dbReference type="ARBA" id="ARBA00022475"/>
    </source>
</evidence>
<comment type="similarity">
    <text evidence="2">Belongs to the ABC transporter superfamily.</text>
</comment>
<sequence>MPPRLSVANLKSYFFTRNGLLKAVDGVSFHIEQGETLALVGESGCGKSMTALSILRLLPEPGRIVGGEIHLDGRDLLHLPEIEIRRIRGNDISMIFQEPMTSLNPVLKIGDQIAEVLRLHQGLSRREARAHATQSLVQVGISDPQQRLGDYPHQLSGGQRQRVMIAMALACDPKLLIADEPTTALDVTIQAQIMDLLLKLKQDRRMATLLITHDLGIVASNADRVAIMYAGQIIELGSVDLVFSNPLHPYTRGLLQCVPRIGEKNSLATITGQLPDLTKNHEGCLFASRCSCLCDNGQQQRPALKEVAENHLVRCWRQS</sequence>
<dbReference type="CDD" id="cd03257">
    <property type="entry name" value="ABC_NikE_OppD_transporters"/>
    <property type="match status" value="1"/>
</dbReference>
<keyword evidence="3" id="KW-0813">Transport</keyword>
<dbReference type="InterPro" id="IPR050388">
    <property type="entry name" value="ABC_Ni/Peptide_Import"/>
</dbReference>
<protein>
    <submittedName>
        <fullName evidence="9">ABC transporter ATP-binding protein</fullName>
    </submittedName>
</protein>